<reference evidence="2 3" key="1">
    <citation type="submission" date="2015-09" db="EMBL/GenBank/DDBJ databases">
        <authorList>
            <consortium name="Swine Surveillance"/>
        </authorList>
    </citation>
    <scope>NUCLEOTIDE SEQUENCE [LARGE SCALE GENOMIC DNA]</scope>
    <source>
        <strain evidence="2 3">CECT 7688</strain>
    </source>
</reference>
<dbReference type="OrthoDB" id="9797506at2"/>
<dbReference type="STRING" id="321267.SHM7688_00490"/>
<evidence type="ECO:0000313" key="2">
    <source>
        <dbReference type="EMBL" id="CUH51057.1"/>
    </source>
</evidence>
<dbReference type="RefSeq" id="WP_058238428.1">
    <property type="nucleotide sequence ID" value="NZ_CYPW01000006.1"/>
</dbReference>
<sequence length="130" mass="13986">MRFVSMIACMLCFAAPVSAEFRLAFKGWGDIPSCTSGRPNVVGNPEFSLTGVPSGTTTIQFKIKDLDVPNYNHGGSKKLKINTDGQVAAGTFKYKSPCPPNGAHTYQWTATARKGGKILARATAARKYPE</sequence>
<dbReference type="SUPFAM" id="SSF49777">
    <property type="entry name" value="PEBP-like"/>
    <property type="match status" value="1"/>
</dbReference>
<dbReference type="Pfam" id="PF01161">
    <property type="entry name" value="PBP"/>
    <property type="match status" value="1"/>
</dbReference>
<organism evidence="2 3">
    <name type="scientific">Shimia marina</name>
    <dbReference type="NCBI Taxonomy" id="321267"/>
    <lineage>
        <taxon>Bacteria</taxon>
        <taxon>Pseudomonadati</taxon>
        <taxon>Pseudomonadota</taxon>
        <taxon>Alphaproteobacteria</taxon>
        <taxon>Rhodobacterales</taxon>
        <taxon>Roseobacteraceae</taxon>
    </lineage>
</organism>
<keyword evidence="3" id="KW-1185">Reference proteome</keyword>
<gene>
    <name evidence="2" type="ORF">SHM7688_00490</name>
</gene>
<proteinExistence type="predicted"/>
<accession>A0A0P1EKP7</accession>
<dbReference type="InterPro" id="IPR008914">
    <property type="entry name" value="PEBP"/>
</dbReference>
<dbReference type="Gene3D" id="3.90.280.10">
    <property type="entry name" value="PEBP-like"/>
    <property type="match status" value="1"/>
</dbReference>
<dbReference type="EMBL" id="CYPW01000006">
    <property type="protein sequence ID" value="CUH51057.1"/>
    <property type="molecule type" value="Genomic_DNA"/>
</dbReference>
<evidence type="ECO:0000256" key="1">
    <source>
        <dbReference type="SAM" id="SignalP"/>
    </source>
</evidence>
<feature type="signal peptide" evidence="1">
    <location>
        <begin position="1"/>
        <end position="19"/>
    </location>
</feature>
<evidence type="ECO:0000313" key="3">
    <source>
        <dbReference type="Proteomes" id="UP000054823"/>
    </source>
</evidence>
<dbReference type="AlphaFoldDB" id="A0A0P1EKP7"/>
<evidence type="ECO:0008006" key="4">
    <source>
        <dbReference type="Google" id="ProtNLM"/>
    </source>
</evidence>
<name>A0A0P1EKP7_9RHOB</name>
<protein>
    <recommendedName>
        <fullName evidence="4">Phospholipid-binding protein</fullName>
    </recommendedName>
</protein>
<keyword evidence="1" id="KW-0732">Signal</keyword>
<dbReference type="Proteomes" id="UP000054823">
    <property type="component" value="Unassembled WGS sequence"/>
</dbReference>
<dbReference type="InterPro" id="IPR036610">
    <property type="entry name" value="PEBP-like_sf"/>
</dbReference>
<feature type="chain" id="PRO_5006061673" description="Phospholipid-binding protein" evidence="1">
    <location>
        <begin position="20"/>
        <end position="130"/>
    </location>
</feature>